<evidence type="ECO:0000259" key="4">
    <source>
        <dbReference type="Pfam" id="PF13193"/>
    </source>
</evidence>
<evidence type="ECO:0000259" key="3">
    <source>
        <dbReference type="Pfam" id="PF00501"/>
    </source>
</evidence>
<feature type="domain" description="AMP-binding enzyme C-terminal" evidence="4">
    <location>
        <begin position="420"/>
        <end position="495"/>
    </location>
</feature>
<dbReference type="InterPro" id="IPR042099">
    <property type="entry name" value="ANL_N_sf"/>
</dbReference>
<dbReference type="InterPro" id="IPR020845">
    <property type="entry name" value="AMP-binding_CS"/>
</dbReference>
<keyword evidence="2 5" id="KW-0436">Ligase</keyword>
<evidence type="ECO:0000256" key="2">
    <source>
        <dbReference type="ARBA" id="ARBA00022598"/>
    </source>
</evidence>
<organism evidence="5">
    <name type="scientific">uncultured marine bacterium MedDCM-OCT-S09-C199</name>
    <dbReference type="NCBI Taxonomy" id="743077"/>
    <lineage>
        <taxon>Bacteria</taxon>
        <taxon>environmental samples</taxon>
    </lineage>
</organism>
<dbReference type="PROSITE" id="PS00455">
    <property type="entry name" value="AMP_BINDING"/>
    <property type="match status" value="1"/>
</dbReference>
<dbReference type="FunFam" id="3.30.300.30:FF:000008">
    <property type="entry name" value="2,3-dihydroxybenzoate-AMP ligase"/>
    <property type="match status" value="1"/>
</dbReference>
<dbReference type="InterPro" id="IPR025110">
    <property type="entry name" value="AMP-bd_C"/>
</dbReference>
<protein>
    <submittedName>
        <fullName evidence="5">Predicted acid CoA ligase fadD13</fullName>
    </submittedName>
</protein>
<dbReference type="CDD" id="cd17631">
    <property type="entry name" value="FACL_FadD13-like"/>
    <property type="match status" value="1"/>
</dbReference>
<dbReference type="PANTHER" id="PTHR43201">
    <property type="entry name" value="ACYL-COA SYNTHETASE"/>
    <property type="match status" value="1"/>
</dbReference>
<dbReference type="Gene3D" id="3.30.300.30">
    <property type="match status" value="1"/>
</dbReference>
<sequence>MSTKYYDWTAYHASMRGDKVAIVDLDTQEEVTYGALEDRASRLAEWLQSQGVIKGDRVTLLTPNCPEVFEAQFACSKIGAICIPLNWRLTVPELEYILGDSAPKVLIYDAKFADAAEQLISLCSVPNSLMLDAHDAACAYKQTLAALTGAYQGVECTLDDVAMIMYTSGTTGHPKGAMITFGMNFYNAVNLGIPAGISSNSIQLVVLPLFHTGGMNCYANPILHAGGRILLMRDFDPGRALAVLGDASLGVTHFFGVPAPYQFMMQHPDFDATDLSRIVTAGVGGAPCAEAILRGWIDRGVPLIQGWGMTETSPGGTALDAADVMRKIGSAGKALLHTELKIIDDDGATLPWGEVGELLIRGPNITPGYWNKAGATADSFVDGWLKTGDAARFDDEGFIYIVDRWKDMYISGGENVYPAEVENVLYQLEQVAEAAIIGVPDERWGETGKAVLVLKPGQALDADAVIGHCLANLAKFKVPSSVEFIEALPRNATGKVLKRTLRDQYVEEGAPAIS</sequence>
<dbReference type="NCBIfam" id="NF004837">
    <property type="entry name" value="PRK06187.1"/>
    <property type="match status" value="1"/>
</dbReference>
<dbReference type="Pfam" id="PF00501">
    <property type="entry name" value="AMP-binding"/>
    <property type="match status" value="1"/>
</dbReference>
<dbReference type="SUPFAM" id="SSF56801">
    <property type="entry name" value="Acetyl-CoA synthetase-like"/>
    <property type="match status" value="1"/>
</dbReference>
<dbReference type="EMBL" id="GU943006">
    <property type="protein sequence ID" value="ADD93956.1"/>
    <property type="molecule type" value="Genomic_DNA"/>
</dbReference>
<dbReference type="InterPro" id="IPR045851">
    <property type="entry name" value="AMP-bd_C_sf"/>
</dbReference>
<accession>D6PE05</accession>
<dbReference type="Gene3D" id="3.40.50.12780">
    <property type="entry name" value="N-terminal domain of ligase-like"/>
    <property type="match status" value="1"/>
</dbReference>
<dbReference type="GO" id="GO:0031956">
    <property type="term" value="F:medium-chain fatty acid-CoA ligase activity"/>
    <property type="evidence" value="ECO:0007669"/>
    <property type="project" value="TreeGrafter"/>
</dbReference>
<feature type="domain" description="AMP-dependent synthetase/ligase" evidence="3">
    <location>
        <begin position="12"/>
        <end position="370"/>
    </location>
</feature>
<dbReference type="Pfam" id="PF13193">
    <property type="entry name" value="AMP-binding_C"/>
    <property type="match status" value="1"/>
</dbReference>
<dbReference type="InterPro" id="IPR000873">
    <property type="entry name" value="AMP-dep_synth/lig_dom"/>
</dbReference>
<dbReference type="PANTHER" id="PTHR43201:SF5">
    <property type="entry name" value="MEDIUM-CHAIN ACYL-COA LIGASE ACSF2, MITOCHONDRIAL"/>
    <property type="match status" value="1"/>
</dbReference>
<evidence type="ECO:0000256" key="1">
    <source>
        <dbReference type="ARBA" id="ARBA00006432"/>
    </source>
</evidence>
<name>D6PE05_9BACT</name>
<evidence type="ECO:0000313" key="5">
    <source>
        <dbReference type="EMBL" id="ADD93956.1"/>
    </source>
</evidence>
<dbReference type="AlphaFoldDB" id="D6PE05"/>
<comment type="similarity">
    <text evidence="1">Belongs to the ATP-dependent AMP-binding enzyme family.</text>
</comment>
<dbReference type="GO" id="GO:0006631">
    <property type="term" value="P:fatty acid metabolic process"/>
    <property type="evidence" value="ECO:0007669"/>
    <property type="project" value="TreeGrafter"/>
</dbReference>
<reference evidence="5" key="1">
    <citation type="journal article" date="2010" name="ISME J.">
        <title>Metagenome of the Mediterranean deep chlorophyll maximum studied by direct and fosmid library 454 pyrosequencing.</title>
        <authorList>
            <person name="Ghai R."/>
            <person name="Martin-Cuadrado A.B."/>
            <person name="Molto A.G."/>
            <person name="Heredia I.G."/>
            <person name="Cabrera R."/>
            <person name="Martin J."/>
            <person name="Verdu M."/>
            <person name="Deschamps P."/>
            <person name="Moreira D."/>
            <person name="Lopez-Garcia P."/>
            <person name="Mira A."/>
            <person name="Rodriguez-Valera F."/>
        </authorList>
    </citation>
    <scope>NUCLEOTIDE SEQUENCE</scope>
</reference>
<proteinExistence type="inferred from homology"/>